<organism evidence="3 4">
    <name type="scientific">Ambispora leptoticha</name>
    <dbReference type="NCBI Taxonomy" id="144679"/>
    <lineage>
        <taxon>Eukaryota</taxon>
        <taxon>Fungi</taxon>
        <taxon>Fungi incertae sedis</taxon>
        <taxon>Mucoromycota</taxon>
        <taxon>Glomeromycotina</taxon>
        <taxon>Glomeromycetes</taxon>
        <taxon>Archaeosporales</taxon>
        <taxon>Ambisporaceae</taxon>
        <taxon>Ambispora</taxon>
    </lineage>
</organism>
<keyword evidence="2" id="KW-0812">Transmembrane</keyword>
<comment type="caution">
    <text evidence="3">The sequence shown here is derived from an EMBL/GenBank/DDBJ whole genome shotgun (WGS) entry which is preliminary data.</text>
</comment>
<dbReference type="PANTHER" id="PTHR46472:SF1">
    <property type="entry name" value="NUCLEOREDOXIN"/>
    <property type="match status" value="1"/>
</dbReference>
<dbReference type="OrthoDB" id="409136at2759"/>
<reference evidence="3" key="1">
    <citation type="submission" date="2021-06" db="EMBL/GenBank/DDBJ databases">
        <authorList>
            <person name="Kallberg Y."/>
            <person name="Tangrot J."/>
            <person name="Rosling A."/>
        </authorList>
    </citation>
    <scope>NUCLEOTIDE SEQUENCE</scope>
    <source>
        <strain evidence="3">FL130A</strain>
    </source>
</reference>
<keyword evidence="2" id="KW-0472">Membrane</keyword>
<evidence type="ECO:0000256" key="1">
    <source>
        <dbReference type="SAM" id="MobiDB-lite"/>
    </source>
</evidence>
<sequence>MSDSTCEGDFCELPKKGFASNDDNSISDSHGSSRPTPYGGVIQRNPQSIDSETTKDNIPLALLNDPLLSQITLQDGNGNNVPVSTIADNNKIIGFYFGATWCPPYRSEAAFEDYVCTKPWLNIPYKQESLRQSLMSRWSVSVIPTLVIYNPAAATNKVVTTWGKSAVLKNPDHCIEEWRQGNHGISWLQLLKGSATSLTFWIVVIFFVVYFFNNLFDY</sequence>
<proteinExistence type="predicted"/>
<keyword evidence="2" id="KW-1133">Transmembrane helix</keyword>
<dbReference type="PANTHER" id="PTHR46472">
    <property type="entry name" value="NUCLEOREDOXIN"/>
    <property type="match status" value="1"/>
</dbReference>
<dbReference type="InterPro" id="IPR036249">
    <property type="entry name" value="Thioredoxin-like_sf"/>
</dbReference>
<feature type="region of interest" description="Disordered" evidence="1">
    <location>
        <begin position="18"/>
        <end position="50"/>
    </location>
</feature>
<keyword evidence="4" id="KW-1185">Reference proteome</keyword>
<dbReference type="SUPFAM" id="SSF52833">
    <property type="entry name" value="Thioredoxin-like"/>
    <property type="match status" value="1"/>
</dbReference>
<protein>
    <submittedName>
        <fullName evidence="3">622_t:CDS:1</fullName>
    </submittedName>
</protein>
<dbReference type="GO" id="GO:0031397">
    <property type="term" value="P:negative regulation of protein ubiquitination"/>
    <property type="evidence" value="ECO:0007669"/>
    <property type="project" value="TreeGrafter"/>
</dbReference>
<feature type="compositionally biased region" description="Polar residues" evidence="1">
    <location>
        <begin position="21"/>
        <end position="35"/>
    </location>
</feature>
<dbReference type="Proteomes" id="UP000789508">
    <property type="component" value="Unassembled WGS sequence"/>
</dbReference>
<dbReference type="GO" id="GO:0004791">
    <property type="term" value="F:thioredoxin-disulfide reductase (NADPH) activity"/>
    <property type="evidence" value="ECO:0007669"/>
    <property type="project" value="TreeGrafter"/>
</dbReference>
<gene>
    <name evidence="3" type="ORF">ALEPTO_LOCUS5793</name>
</gene>
<evidence type="ECO:0000313" key="3">
    <source>
        <dbReference type="EMBL" id="CAG8549196.1"/>
    </source>
</evidence>
<evidence type="ECO:0000256" key="2">
    <source>
        <dbReference type="SAM" id="Phobius"/>
    </source>
</evidence>
<feature type="transmembrane region" description="Helical" evidence="2">
    <location>
        <begin position="198"/>
        <end position="216"/>
    </location>
</feature>
<name>A0A9N9AY36_9GLOM</name>
<evidence type="ECO:0000313" key="4">
    <source>
        <dbReference type="Proteomes" id="UP000789508"/>
    </source>
</evidence>
<dbReference type="GO" id="GO:0005634">
    <property type="term" value="C:nucleus"/>
    <property type="evidence" value="ECO:0007669"/>
    <property type="project" value="TreeGrafter"/>
</dbReference>
<dbReference type="Gene3D" id="3.40.30.10">
    <property type="entry name" value="Glutaredoxin"/>
    <property type="match status" value="2"/>
</dbReference>
<dbReference type="EMBL" id="CAJVPS010001744">
    <property type="protein sequence ID" value="CAG8549196.1"/>
    <property type="molecule type" value="Genomic_DNA"/>
</dbReference>
<accession>A0A9N9AY36</accession>
<dbReference type="AlphaFoldDB" id="A0A9N9AY36"/>